<feature type="compositionally biased region" description="Basic and acidic residues" evidence="11">
    <location>
        <begin position="21"/>
        <end position="33"/>
    </location>
</feature>
<name>A0A2G5T5X2_9PELO</name>
<dbReference type="Gene3D" id="1.10.10.60">
    <property type="entry name" value="Homeodomain-like"/>
    <property type="match status" value="1"/>
</dbReference>
<accession>A0A2G5T5X2</accession>
<comment type="similarity">
    <text evidence="10">Belongs to the metastasis-associated protein family.</text>
</comment>
<dbReference type="SMART" id="SM01189">
    <property type="entry name" value="ELM2"/>
    <property type="match status" value="1"/>
</dbReference>
<dbReference type="FunFam" id="4.10.1240.50:FF:000001">
    <property type="entry name" value="Metastasis-associated 1 family, member 3"/>
    <property type="match status" value="1"/>
</dbReference>
<dbReference type="Gene3D" id="4.10.1240.50">
    <property type="match status" value="1"/>
</dbReference>
<feature type="domain" description="SANT" evidence="13">
    <location>
        <begin position="445"/>
        <end position="497"/>
    </location>
</feature>
<feature type="region of interest" description="Disordered" evidence="11">
    <location>
        <begin position="227"/>
        <end position="277"/>
    </location>
</feature>
<dbReference type="AlphaFoldDB" id="A0A2G5T5X2"/>
<dbReference type="InterPro" id="IPR000949">
    <property type="entry name" value="ELM2_dom"/>
</dbReference>
<keyword evidence="5" id="KW-0863">Zinc-finger</keyword>
<evidence type="ECO:0000256" key="9">
    <source>
        <dbReference type="ARBA" id="ARBA00023242"/>
    </source>
</evidence>
<evidence type="ECO:0000256" key="3">
    <source>
        <dbReference type="ARBA" id="ARBA00022553"/>
    </source>
</evidence>
<evidence type="ECO:0008006" key="16">
    <source>
        <dbReference type="Google" id="ProtNLM"/>
    </source>
</evidence>
<evidence type="ECO:0000313" key="14">
    <source>
        <dbReference type="EMBL" id="PIC22667.1"/>
    </source>
</evidence>
<dbReference type="PROSITE" id="PS51293">
    <property type="entry name" value="SANT"/>
    <property type="match status" value="1"/>
</dbReference>
<organism evidence="14 15">
    <name type="scientific">Caenorhabditis nigoni</name>
    <dbReference type="NCBI Taxonomy" id="1611254"/>
    <lineage>
        <taxon>Eukaryota</taxon>
        <taxon>Metazoa</taxon>
        <taxon>Ecdysozoa</taxon>
        <taxon>Nematoda</taxon>
        <taxon>Chromadorea</taxon>
        <taxon>Rhabditida</taxon>
        <taxon>Rhabditina</taxon>
        <taxon>Rhabditomorpha</taxon>
        <taxon>Rhabditoidea</taxon>
        <taxon>Rhabditidae</taxon>
        <taxon>Peloderinae</taxon>
        <taxon>Caenorhabditis</taxon>
    </lineage>
</organism>
<evidence type="ECO:0000256" key="4">
    <source>
        <dbReference type="ARBA" id="ARBA00022723"/>
    </source>
</evidence>
<evidence type="ECO:0000259" key="12">
    <source>
        <dbReference type="PROSITE" id="PS51156"/>
    </source>
</evidence>
<dbReference type="PANTHER" id="PTHR10865:SF29">
    <property type="entry name" value="METASTASIS ASSOCIATED 1-LIKE, ISOFORM D"/>
    <property type="match status" value="1"/>
</dbReference>
<protein>
    <recommendedName>
        <fullName evidence="16">SANT domain-containing protein</fullName>
    </recommendedName>
</protein>
<dbReference type="InterPro" id="IPR009057">
    <property type="entry name" value="Homeodomain-like_sf"/>
</dbReference>
<evidence type="ECO:0000256" key="2">
    <source>
        <dbReference type="ARBA" id="ARBA00022491"/>
    </source>
</evidence>
<evidence type="ECO:0000256" key="11">
    <source>
        <dbReference type="SAM" id="MobiDB-lite"/>
    </source>
</evidence>
<comment type="subcellular location">
    <subcellularLocation>
        <location evidence="1">Nucleus</location>
    </subcellularLocation>
</comment>
<dbReference type="SUPFAM" id="SSF46689">
    <property type="entry name" value="Homeodomain-like"/>
    <property type="match status" value="1"/>
</dbReference>
<dbReference type="GO" id="GO:0003714">
    <property type="term" value="F:transcription corepressor activity"/>
    <property type="evidence" value="ECO:0007669"/>
    <property type="project" value="TreeGrafter"/>
</dbReference>
<evidence type="ECO:0000256" key="10">
    <source>
        <dbReference type="ARBA" id="ARBA00093454"/>
    </source>
</evidence>
<dbReference type="PANTHER" id="PTHR10865">
    <property type="entry name" value="METASTASIS-ASSOCIATED PROTEIN AND MESODERM INDUCTION EARLY RESPONSE PROTEIN"/>
    <property type="match status" value="1"/>
</dbReference>
<keyword evidence="4" id="KW-0479">Metal-binding</keyword>
<evidence type="ECO:0000256" key="5">
    <source>
        <dbReference type="ARBA" id="ARBA00022771"/>
    </source>
</evidence>
<dbReference type="GO" id="GO:0042826">
    <property type="term" value="F:histone deacetylase binding"/>
    <property type="evidence" value="ECO:0007669"/>
    <property type="project" value="TreeGrafter"/>
</dbReference>
<feature type="domain" description="ELM2" evidence="12">
    <location>
        <begin position="283"/>
        <end position="417"/>
    </location>
</feature>
<dbReference type="Proteomes" id="UP000230233">
    <property type="component" value="Chromosome V"/>
</dbReference>
<evidence type="ECO:0000313" key="15">
    <source>
        <dbReference type="Proteomes" id="UP000230233"/>
    </source>
</evidence>
<dbReference type="EMBL" id="PDUG01000005">
    <property type="protein sequence ID" value="PIC22667.1"/>
    <property type="molecule type" value="Genomic_DNA"/>
</dbReference>
<proteinExistence type="inferred from homology"/>
<keyword evidence="3" id="KW-0597">Phosphoprotein</keyword>
<dbReference type="Pfam" id="PF00249">
    <property type="entry name" value="Myb_DNA-binding"/>
    <property type="match status" value="1"/>
</dbReference>
<dbReference type="Pfam" id="PF01448">
    <property type="entry name" value="ELM2"/>
    <property type="match status" value="1"/>
</dbReference>
<evidence type="ECO:0000256" key="6">
    <source>
        <dbReference type="ARBA" id="ARBA00022833"/>
    </source>
</evidence>
<keyword evidence="15" id="KW-1185">Reference proteome</keyword>
<feature type="compositionally biased region" description="Basic and acidic residues" evidence="11">
    <location>
        <begin position="263"/>
        <end position="276"/>
    </location>
</feature>
<sequence length="859" mass="98827">MSSNQPEPSTSNTKNEEEEELKVKEDEQEKPREEKLLLNKTICPRRAMNTPTCAPMSVDYILDEPGSDLRSYTSVSRQGIRDLIPNVKEVNRLFFGSTPNLTLQNPNEFPYKSFTTEQAEAPNALSPELAKQKEISMYRDMIISCKMTDEMRKELEKNEPRWQRIKNAYRRLLAIDRDIHLRFGWWVIEETQTLSHSGHTSVLCTRSNTLADEVSIAVDSIGSRSAPIVKQRGSEDIQLEENLEEDVDPEGDIIEPASPDAPESARKEEENPEDRGVLNVPKRAIRIGEQYQAEVHAWTERTRLDGSTRLDEEREAMEQAEKKASDKIDNELNSRDILVWTPHQNLTDQDIDQFLMVAISVGLFARAIDGASAPKLPTLQLAAAFASRDVTLLHAYAILHQAHYDVGQAVKYLVPIASKESYPLEVNKTTGLQTKILGGPILCRDQLEEWSTPEMNLFEDALDKCGKDFSKIRAGYLPWKTIRDIVEYYYIRKTINRETERIKTMGSVNERLNRRNKKPIKEPAGKEIILKCWNANVTNRCEEKMNKLVRDGSKIKSLKSIINMFTDRLRSIAIFNEAYAEHLIDKIDAIINPVGSRFFKFIFSSLEEISIEMKSFSLQNMMITSDDFQKKDIFMKLRIKRTESSYSDYRMVLEKKIERLSVLVKNVASPSCLVVLAQKLDEVDIDYIRIHSKRFDKIILCIKYQDEPNEETTKFLEILQNYGAHFLSPEDVYVSNQQPLKDACIDLMSYKCLQGSEFKRLEFGPKTIEKLKELLESENNITFIGDDQEIDNISIETVNVKDVSFIKYCAIFDRCNALIKNICRSSTSTLKFINFAWPKGFLGRDFRPVDLTHRVNRQL</sequence>
<dbReference type="InterPro" id="IPR001005">
    <property type="entry name" value="SANT/Myb"/>
</dbReference>
<evidence type="ECO:0000256" key="7">
    <source>
        <dbReference type="ARBA" id="ARBA00023015"/>
    </source>
</evidence>
<keyword evidence="6" id="KW-0862">Zinc</keyword>
<feature type="region of interest" description="Disordered" evidence="11">
    <location>
        <begin position="1"/>
        <end position="33"/>
    </location>
</feature>
<keyword evidence="8" id="KW-0238">DNA-binding</keyword>
<dbReference type="OrthoDB" id="2193595at2759"/>
<dbReference type="InterPro" id="IPR017884">
    <property type="entry name" value="SANT_dom"/>
</dbReference>
<dbReference type="GO" id="GO:0008270">
    <property type="term" value="F:zinc ion binding"/>
    <property type="evidence" value="ECO:0007669"/>
    <property type="project" value="UniProtKB-KW"/>
</dbReference>
<keyword evidence="2" id="KW-0678">Repressor</keyword>
<evidence type="ECO:0000259" key="13">
    <source>
        <dbReference type="PROSITE" id="PS51293"/>
    </source>
</evidence>
<feature type="compositionally biased region" description="Acidic residues" evidence="11">
    <location>
        <begin position="237"/>
        <end position="253"/>
    </location>
</feature>
<dbReference type="InterPro" id="IPR040138">
    <property type="entry name" value="MIER/MTA"/>
</dbReference>
<gene>
    <name evidence="14" type="primary">Cnig_chr_V.g16640</name>
    <name evidence="14" type="ORF">B9Z55_016640</name>
</gene>
<dbReference type="PROSITE" id="PS51156">
    <property type="entry name" value="ELM2"/>
    <property type="match status" value="1"/>
</dbReference>
<comment type="caution">
    <text evidence="14">The sequence shown here is derived from an EMBL/GenBank/DDBJ whole genome shotgun (WGS) entry which is preliminary data.</text>
</comment>
<dbReference type="GO" id="GO:0003713">
    <property type="term" value="F:transcription coactivator activity"/>
    <property type="evidence" value="ECO:0007669"/>
    <property type="project" value="TreeGrafter"/>
</dbReference>
<dbReference type="GO" id="GO:0016581">
    <property type="term" value="C:NuRD complex"/>
    <property type="evidence" value="ECO:0007669"/>
    <property type="project" value="TreeGrafter"/>
</dbReference>
<keyword evidence="9" id="KW-0539">Nucleus</keyword>
<evidence type="ECO:0000256" key="8">
    <source>
        <dbReference type="ARBA" id="ARBA00023125"/>
    </source>
</evidence>
<keyword evidence="7" id="KW-0804">Transcription</keyword>
<dbReference type="GO" id="GO:0003677">
    <property type="term" value="F:DNA binding"/>
    <property type="evidence" value="ECO:0007669"/>
    <property type="project" value="UniProtKB-KW"/>
</dbReference>
<evidence type="ECO:0000256" key="1">
    <source>
        <dbReference type="ARBA" id="ARBA00004123"/>
    </source>
</evidence>
<dbReference type="GO" id="GO:0000122">
    <property type="term" value="P:negative regulation of transcription by RNA polymerase II"/>
    <property type="evidence" value="ECO:0007669"/>
    <property type="project" value="TreeGrafter"/>
</dbReference>
<keyword evidence="7" id="KW-0805">Transcription regulation</keyword>
<feature type="compositionally biased region" description="Polar residues" evidence="11">
    <location>
        <begin position="1"/>
        <end position="13"/>
    </location>
</feature>
<dbReference type="FunFam" id="1.10.10.60:FF:000012">
    <property type="entry name" value="Metastasis-associated 1 family, member 3"/>
    <property type="match status" value="1"/>
</dbReference>
<reference evidence="15" key="1">
    <citation type="submission" date="2017-10" db="EMBL/GenBank/DDBJ databases">
        <title>Rapid genome shrinkage in a self-fertile nematode reveals novel sperm competition proteins.</title>
        <authorList>
            <person name="Yin D."/>
            <person name="Schwarz E.M."/>
            <person name="Thomas C.G."/>
            <person name="Felde R.L."/>
            <person name="Korf I.F."/>
            <person name="Cutter A.D."/>
            <person name="Schartner C.M."/>
            <person name="Ralston E.J."/>
            <person name="Meyer B.J."/>
            <person name="Haag E.S."/>
        </authorList>
    </citation>
    <scope>NUCLEOTIDE SEQUENCE [LARGE SCALE GENOMIC DNA]</scope>
    <source>
        <strain evidence="15">JU1422</strain>
    </source>
</reference>